<feature type="compositionally biased region" description="Low complexity" evidence="8">
    <location>
        <begin position="119"/>
        <end position="129"/>
    </location>
</feature>
<organism evidence="10 11">
    <name type="scientific">Russula ochroleuca</name>
    <dbReference type="NCBI Taxonomy" id="152965"/>
    <lineage>
        <taxon>Eukaryota</taxon>
        <taxon>Fungi</taxon>
        <taxon>Dikarya</taxon>
        <taxon>Basidiomycota</taxon>
        <taxon>Agaricomycotina</taxon>
        <taxon>Agaricomycetes</taxon>
        <taxon>Russulales</taxon>
        <taxon>Russulaceae</taxon>
        <taxon>Russula</taxon>
    </lineage>
</organism>
<keyword evidence="6" id="KW-0539">Nucleus</keyword>
<feature type="compositionally biased region" description="Low complexity" evidence="8">
    <location>
        <begin position="173"/>
        <end position="186"/>
    </location>
</feature>
<dbReference type="SMART" id="SM00132">
    <property type="entry name" value="LIM"/>
    <property type="match status" value="2"/>
</dbReference>
<feature type="domain" description="LIM zinc-binding" evidence="9">
    <location>
        <begin position="285"/>
        <end position="366"/>
    </location>
</feature>
<dbReference type="FunFam" id="2.10.110.10:FF:000001">
    <property type="entry name" value="Cysteine and glycine-rich protein 1"/>
    <property type="match status" value="2"/>
</dbReference>
<dbReference type="GO" id="GO:0005634">
    <property type="term" value="C:nucleus"/>
    <property type="evidence" value="ECO:0007669"/>
    <property type="project" value="UniProtKB-SubCell"/>
</dbReference>
<keyword evidence="5 7" id="KW-0440">LIM domain</keyword>
<feature type="domain" description="LIM zinc-binding" evidence="9">
    <location>
        <begin position="8"/>
        <end position="69"/>
    </location>
</feature>
<evidence type="ECO:0000259" key="9">
    <source>
        <dbReference type="PROSITE" id="PS50023"/>
    </source>
</evidence>
<feature type="region of interest" description="Disordered" evidence="8">
    <location>
        <begin position="80"/>
        <end position="230"/>
    </location>
</feature>
<dbReference type="EMBL" id="WHVB01000001">
    <property type="protein sequence ID" value="KAF8487062.1"/>
    <property type="molecule type" value="Genomic_DNA"/>
</dbReference>
<comment type="subcellular location">
    <subcellularLocation>
        <location evidence="1">Nucleus</location>
    </subcellularLocation>
</comment>
<evidence type="ECO:0000256" key="7">
    <source>
        <dbReference type="PROSITE-ProRule" id="PRU00125"/>
    </source>
</evidence>
<evidence type="ECO:0000256" key="4">
    <source>
        <dbReference type="ARBA" id="ARBA00022833"/>
    </source>
</evidence>
<feature type="compositionally biased region" description="Pro residues" evidence="8">
    <location>
        <begin position="107"/>
        <end position="118"/>
    </location>
</feature>
<gene>
    <name evidence="10" type="ORF">DFH94DRAFT_687544</name>
</gene>
<evidence type="ECO:0000256" key="1">
    <source>
        <dbReference type="ARBA" id="ARBA00004123"/>
    </source>
</evidence>
<keyword evidence="3" id="KW-0677">Repeat</keyword>
<dbReference type="PROSITE" id="PS00478">
    <property type="entry name" value="LIM_DOMAIN_1"/>
    <property type="match status" value="1"/>
</dbReference>
<proteinExistence type="predicted"/>
<keyword evidence="4 7" id="KW-0862">Zinc</keyword>
<evidence type="ECO:0000313" key="10">
    <source>
        <dbReference type="EMBL" id="KAF8487062.1"/>
    </source>
</evidence>
<reference evidence="10" key="1">
    <citation type="submission" date="2019-10" db="EMBL/GenBank/DDBJ databases">
        <authorList>
            <consortium name="DOE Joint Genome Institute"/>
            <person name="Kuo A."/>
            <person name="Miyauchi S."/>
            <person name="Kiss E."/>
            <person name="Drula E."/>
            <person name="Kohler A."/>
            <person name="Sanchez-Garcia M."/>
            <person name="Andreopoulos B."/>
            <person name="Barry K.W."/>
            <person name="Bonito G."/>
            <person name="Buee M."/>
            <person name="Carver A."/>
            <person name="Chen C."/>
            <person name="Cichocki N."/>
            <person name="Clum A."/>
            <person name="Culley D."/>
            <person name="Crous P.W."/>
            <person name="Fauchery L."/>
            <person name="Girlanda M."/>
            <person name="Hayes R."/>
            <person name="Keri Z."/>
            <person name="LaButti K."/>
            <person name="Lipzen A."/>
            <person name="Lombard V."/>
            <person name="Magnuson J."/>
            <person name="Maillard F."/>
            <person name="Morin E."/>
            <person name="Murat C."/>
            <person name="Nolan M."/>
            <person name="Ohm R."/>
            <person name="Pangilinan J."/>
            <person name="Pereira M."/>
            <person name="Perotto S."/>
            <person name="Peter M."/>
            <person name="Riley R."/>
            <person name="Sitrit Y."/>
            <person name="Stielow B."/>
            <person name="Szollosi G."/>
            <person name="Zifcakova L."/>
            <person name="Stursova M."/>
            <person name="Spatafora J.W."/>
            <person name="Tedersoo L."/>
            <person name="Vaario L.-M."/>
            <person name="Yamada A."/>
            <person name="Yan M."/>
            <person name="Wang P."/>
            <person name="Xu J."/>
            <person name="Bruns T."/>
            <person name="Baldrian P."/>
            <person name="Vilgalys R."/>
            <person name="Henrissat B."/>
            <person name="Grigoriev I.V."/>
            <person name="Hibbett D."/>
            <person name="Nagy L.G."/>
            <person name="Martin F.M."/>
        </authorList>
    </citation>
    <scope>NUCLEOTIDE SEQUENCE</scope>
    <source>
        <strain evidence="10">Prilba</strain>
    </source>
</reference>
<keyword evidence="2 7" id="KW-0479">Metal-binding</keyword>
<dbReference type="Proteomes" id="UP000759537">
    <property type="component" value="Unassembled WGS sequence"/>
</dbReference>
<comment type="caution">
    <text evidence="10">The sequence shown here is derived from an EMBL/GenBank/DDBJ whole genome shotgun (WGS) entry which is preliminary data.</text>
</comment>
<feature type="compositionally biased region" description="Low complexity" evidence="8">
    <location>
        <begin position="213"/>
        <end position="230"/>
    </location>
</feature>
<evidence type="ECO:0000256" key="8">
    <source>
        <dbReference type="SAM" id="MobiDB-lite"/>
    </source>
</evidence>
<evidence type="ECO:0000313" key="11">
    <source>
        <dbReference type="Proteomes" id="UP000759537"/>
    </source>
</evidence>
<evidence type="ECO:0000256" key="6">
    <source>
        <dbReference type="ARBA" id="ARBA00023242"/>
    </source>
</evidence>
<sequence>MHPFGGTPICPRCSKAVYAAEQVMGPGRKLYHKPCLACTSCGVRLDSFRLLEHDELPYCKNCHSKNFGIRDLRQANLPHSTRDLSLSPTRVAVTSPPSPLRRVASPPSSPLKSSPPSPASGRSGPLLPSTTIGRKDMGIFGDYTSSPGPLLRPTRVLSPTRPVFSADSEQLDGTDSTTDQGSDDSQFTPSHVGRAENGLPRTVPLAGTPDRAPSPTKYTPPISSSSSPATFSRAHSISVNGANGARRIVPLAANTTGTRYGAALMGELRSTPTGSPVRQWGSGTPQCPRCEKNVYFAEQVRTVKKVVDLAILAHDYVGIKVKAVGKTWHKACLRCSECRTSLDSSRLTERDGDPFCHRCYNKLHGPAGSGYALLGKAGG</sequence>
<dbReference type="AlphaFoldDB" id="A0A9P5N5K8"/>
<dbReference type="InterPro" id="IPR001781">
    <property type="entry name" value="Znf_LIM"/>
</dbReference>
<reference evidence="10" key="2">
    <citation type="journal article" date="2020" name="Nat. Commun.">
        <title>Large-scale genome sequencing of mycorrhizal fungi provides insights into the early evolution of symbiotic traits.</title>
        <authorList>
            <person name="Miyauchi S."/>
            <person name="Kiss E."/>
            <person name="Kuo A."/>
            <person name="Drula E."/>
            <person name="Kohler A."/>
            <person name="Sanchez-Garcia M."/>
            <person name="Morin E."/>
            <person name="Andreopoulos B."/>
            <person name="Barry K.W."/>
            <person name="Bonito G."/>
            <person name="Buee M."/>
            <person name="Carver A."/>
            <person name="Chen C."/>
            <person name="Cichocki N."/>
            <person name="Clum A."/>
            <person name="Culley D."/>
            <person name="Crous P.W."/>
            <person name="Fauchery L."/>
            <person name="Girlanda M."/>
            <person name="Hayes R.D."/>
            <person name="Keri Z."/>
            <person name="LaButti K."/>
            <person name="Lipzen A."/>
            <person name="Lombard V."/>
            <person name="Magnuson J."/>
            <person name="Maillard F."/>
            <person name="Murat C."/>
            <person name="Nolan M."/>
            <person name="Ohm R.A."/>
            <person name="Pangilinan J."/>
            <person name="Pereira M.F."/>
            <person name="Perotto S."/>
            <person name="Peter M."/>
            <person name="Pfister S."/>
            <person name="Riley R."/>
            <person name="Sitrit Y."/>
            <person name="Stielow J.B."/>
            <person name="Szollosi G."/>
            <person name="Zifcakova L."/>
            <person name="Stursova M."/>
            <person name="Spatafora J.W."/>
            <person name="Tedersoo L."/>
            <person name="Vaario L.M."/>
            <person name="Yamada A."/>
            <person name="Yan M."/>
            <person name="Wang P."/>
            <person name="Xu J."/>
            <person name="Bruns T."/>
            <person name="Baldrian P."/>
            <person name="Vilgalys R."/>
            <person name="Dunand C."/>
            <person name="Henrissat B."/>
            <person name="Grigoriev I.V."/>
            <person name="Hibbett D."/>
            <person name="Nagy L.G."/>
            <person name="Martin F.M."/>
        </authorList>
    </citation>
    <scope>NUCLEOTIDE SEQUENCE</scope>
    <source>
        <strain evidence="10">Prilba</strain>
    </source>
</reference>
<dbReference type="Pfam" id="PF00412">
    <property type="entry name" value="LIM"/>
    <property type="match status" value="2"/>
</dbReference>
<dbReference type="PANTHER" id="PTHR24215">
    <property type="entry name" value="RHO-GTPASE-ACTIVATING PROTEIN LRG1"/>
    <property type="match status" value="1"/>
</dbReference>
<evidence type="ECO:0000256" key="2">
    <source>
        <dbReference type="ARBA" id="ARBA00022723"/>
    </source>
</evidence>
<dbReference type="GO" id="GO:0005737">
    <property type="term" value="C:cytoplasm"/>
    <property type="evidence" value="ECO:0007669"/>
    <property type="project" value="TreeGrafter"/>
</dbReference>
<evidence type="ECO:0000256" key="5">
    <source>
        <dbReference type="ARBA" id="ARBA00023038"/>
    </source>
</evidence>
<accession>A0A9P5N5K8</accession>
<dbReference type="OrthoDB" id="8062037at2759"/>
<dbReference type="Gene3D" id="2.10.110.10">
    <property type="entry name" value="Cysteine Rich Protein"/>
    <property type="match status" value="2"/>
</dbReference>
<dbReference type="PROSITE" id="PS50023">
    <property type="entry name" value="LIM_DOMAIN_2"/>
    <property type="match status" value="2"/>
</dbReference>
<name>A0A9P5N5K8_9AGAM</name>
<protein>
    <recommendedName>
        <fullName evidence="9">LIM zinc-binding domain-containing protein</fullName>
    </recommendedName>
</protein>
<keyword evidence="11" id="KW-1185">Reference proteome</keyword>
<dbReference type="CDD" id="cd09326">
    <property type="entry name" value="LIM_CRP_like"/>
    <property type="match status" value="2"/>
</dbReference>
<evidence type="ECO:0000256" key="3">
    <source>
        <dbReference type="ARBA" id="ARBA00022737"/>
    </source>
</evidence>
<dbReference type="GO" id="GO:0030695">
    <property type="term" value="F:GTPase regulator activity"/>
    <property type="evidence" value="ECO:0007669"/>
    <property type="project" value="UniProtKB-ARBA"/>
</dbReference>
<dbReference type="SUPFAM" id="SSF57716">
    <property type="entry name" value="Glucocorticoid receptor-like (DNA-binding domain)"/>
    <property type="match status" value="4"/>
</dbReference>
<dbReference type="GO" id="GO:0030036">
    <property type="term" value="P:actin cytoskeleton organization"/>
    <property type="evidence" value="ECO:0007669"/>
    <property type="project" value="TreeGrafter"/>
</dbReference>
<dbReference type="GO" id="GO:0046872">
    <property type="term" value="F:metal ion binding"/>
    <property type="evidence" value="ECO:0007669"/>
    <property type="project" value="UniProtKB-KW"/>
</dbReference>
<dbReference type="PANTHER" id="PTHR24215:SF35">
    <property type="entry name" value="MUSCLE LIM PROTEIN MLP84B"/>
    <property type="match status" value="1"/>
</dbReference>